<feature type="domain" description="tRNA (adenine(58)-N(1))-methyltransferase catalytic subunit TRM61 C-terminal" evidence="11">
    <location>
        <begin position="73"/>
        <end position="235"/>
    </location>
</feature>
<evidence type="ECO:0000256" key="4">
    <source>
        <dbReference type="ARBA" id="ARBA00022691"/>
    </source>
</evidence>
<dbReference type="Pfam" id="PF08704">
    <property type="entry name" value="GCD14"/>
    <property type="match status" value="1"/>
</dbReference>
<dbReference type="GO" id="GO:0031515">
    <property type="term" value="C:tRNA (m1A) methyltransferase complex"/>
    <property type="evidence" value="ECO:0007669"/>
    <property type="project" value="UniProtKB-UniRule"/>
</dbReference>
<dbReference type="EC" id="2.1.1.220" evidence="1 9"/>
<organism evidence="12 13">
    <name type="scientific">Gordonia iterans</name>
    <dbReference type="NCBI Taxonomy" id="1004901"/>
    <lineage>
        <taxon>Bacteria</taxon>
        <taxon>Bacillati</taxon>
        <taxon>Actinomycetota</taxon>
        <taxon>Actinomycetes</taxon>
        <taxon>Mycobacteriales</taxon>
        <taxon>Gordoniaceae</taxon>
        <taxon>Gordonia</taxon>
    </lineage>
</organism>
<dbReference type="PIRSF" id="PIRSF017269">
    <property type="entry name" value="GCD14"/>
    <property type="match status" value="1"/>
</dbReference>
<dbReference type="InterPro" id="IPR049470">
    <property type="entry name" value="TRM61_C"/>
</dbReference>
<evidence type="ECO:0000256" key="2">
    <source>
        <dbReference type="ARBA" id="ARBA00022603"/>
    </source>
</evidence>
<evidence type="ECO:0000256" key="10">
    <source>
        <dbReference type="PIRSR" id="PIRSR017269-1"/>
    </source>
</evidence>
<comment type="subunit">
    <text evidence="7 9">Homotetramer composed of a dimer of dimers.</text>
</comment>
<keyword evidence="13" id="KW-1185">Reference proteome</keyword>
<dbReference type="Gene3D" id="3.40.50.150">
    <property type="entry name" value="Vaccinia Virus protein VP39"/>
    <property type="match status" value="1"/>
</dbReference>
<dbReference type="FunFam" id="3.10.330.20:FF:000001">
    <property type="entry name" value="tRNA (adenine(58)-N(1))-methyltransferase TrmI"/>
    <property type="match status" value="1"/>
</dbReference>
<dbReference type="GO" id="GO:0030488">
    <property type="term" value="P:tRNA methylation"/>
    <property type="evidence" value="ECO:0007669"/>
    <property type="project" value="InterPro"/>
</dbReference>
<dbReference type="OrthoDB" id="9781391at2"/>
<comment type="function">
    <text evidence="6 9">Catalyzes the S-adenosyl-L-methionine-dependent formation of N(1)-methyladenine at position 58 (m1A58) in tRNA.</text>
</comment>
<dbReference type="EMBL" id="CP027433">
    <property type="protein sequence ID" value="AVM00791.1"/>
    <property type="molecule type" value="Genomic_DNA"/>
</dbReference>
<comment type="similarity">
    <text evidence="9">Belongs to the class I-like SAM-binding methyltransferase superfamily. TRM61 family.</text>
</comment>
<evidence type="ECO:0000313" key="12">
    <source>
        <dbReference type="EMBL" id="AVM00791.1"/>
    </source>
</evidence>
<dbReference type="PANTHER" id="PTHR12133">
    <property type="entry name" value="TRNA (ADENINE(58)-N(1))-METHYLTRANSFERASE"/>
    <property type="match status" value="1"/>
</dbReference>
<feature type="binding site" evidence="10">
    <location>
        <position position="136"/>
    </location>
    <ligand>
        <name>S-adenosyl-L-methionine</name>
        <dbReference type="ChEBI" id="CHEBI:59789"/>
    </ligand>
</feature>
<dbReference type="SUPFAM" id="SSF53335">
    <property type="entry name" value="S-adenosyl-L-methionine-dependent methyltransferases"/>
    <property type="match status" value="1"/>
</dbReference>
<accession>A0A2S0KGN0</accession>
<dbReference type="FunFam" id="3.40.50.150:FF:000019">
    <property type="entry name" value="tRNA (adenine(58)-N(1))-methyltransferase TrmI"/>
    <property type="match status" value="1"/>
</dbReference>
<reference evidence="12 13" key="1">
    <citation type="submission" date="2018-03" db="EMBL/GenBank/DDBJ databases">
        <title>Characteristics and genome of n-alkane degrading marine bacteria Gordonia iterans isolated from crude oil contaminated in Tae-an, South Korea.</title>
        <authorList>
            <person name="Lee S.-S."/>
            <person name="Kim H."/>
        </authorList>
    </citation>
    <scope>NUCLEOTIDE SEQUENCE [LARGE SCALE GENOMIC DNA]</scope>
    <source>
        <strain evidence="12 13">Co17</strain>
    </source>
</reference>
<feature type="binding site" evidence="10">
    <location>
        <position position="161"/>
    </location>
    <ligand>
        <name>S-adenosyl-L-methionine</name>
        <dbReference type="ChEBI" id="CHEBI:59789"/>
    </ligand>
</feature>
<evidence type="ECO:0000256" key="9">
    <source>
        <dbReference type="PIRNR" id="PIRNR017269"/>
    </source>
</evidence>
<evidence type="ECO:0000256" key="6">
    <source>
        <dbReference type="ARBA" id="ARBA00056761"/>
    </source>
</evidence>
<protein>
    <recommendedName>
        <fullName evidence="8 9">tRNA (adenine(58)-N(1))-methyltransferase TrmI</fullName>
        <ecNumber evidence="1 9">2.1.1.220</ecNumber>
    </recommendedName>
</protein>
<evidence type="ECO:0000313" key="13">
    <source>
        <dbReference type="Proteomes" id="UP000239814"/>
    </source>
</evidence>
<evidence type="ECO:0000256" key="5">
    <source>
        <dbReference type="ARBA" id="ARBA00022694"/>
    </source>
</evidence>
<dbReference type="Gene3D" id="3.10.330.20">
    <property type="match status" value="1"/>
</dbReference>
<dbReference type="GO" id="GO:0160107">
    <property type="term" value="F:tRNA (adenine(58)-N1)-methyltransferase activity"/>
    <property type="evidence" value="ECO:0007669"/>
    <property type="project" value="UniProtKB-EC"/>
</dbReference>
<feature type="binding site" evidence="10">
    <location>
        <position position="177"/>
    </location>
    <ligand>
        <name>S-adenosyl-L-methionine</name>
        <dbReference type="ChEBI" id="CHEBI:59789"/>
    </ligand>
</feature>
<feature type="binding site" evidence="10">
    <location>
        <position position="131"/>
    </location>
    <ligand>
        <name>S-adenosyl-L-methionine</name>
        <dbReference type="ChEBI" id="CHEBI:59789"/>
    </ligand>
</feature>
<dbReference type="CDD" id="cd02440">
    <property type="entry name" value="AdoMet_MTases"/>
    <property type="match status" value="1"/>
</dbReference>
<feature type="binding site" evidence="10">
    <location>
        <begin position="110"/>
        <end position="113"/>
    </location>
    <ligand>
        <name>S-adenosyl-L-methionine</name>
        <dbReference type="ChEBI" id="CHEBI:59789"/>
    </ligand>
</feature>
<dbReference type="RefSeq" id="WP_105942504.1">
    <property type="nucleotide sequence ID" value="NZ_CP027433.1"/>
</dbReference>
<evidence type="ECO:0000259" key="11">
    <source>
        <dbReference type="Pfam" id="PF08704"/>
    </source>
</evidence>
<dbReference type="PROSITE" id="PS51620">
    <property type="entry name" value="SAM_TRM61"/>
    <property type="match status" value="1"/>
</dbReference>
<evidence type="ECO:0000256" key="8">
    <source>
        <dbReference type="ARBA" id="ARBA00069291"/>
    </source>
</evidence>
<dbReference type="InterPro" id="IPR029063">
    <property type="entry name" value="SAM-dependent_MTases_sf"/>
</dbReference>
<dbReference type="Pfam" id="PF14801">
    <property type="entry name" value="TrmI-like_N"/>
    <property type="match status" value="1"/>
</dbReference>
<keyword evidence="2 9" id="KW-0489">Methyltransferase</keyword>
<gene>
    <name evidence="12" type="ORF">C6V83_11470</name>
</gene>
<evidence type="ECO:0000256" key="7">
    <source>
        <dbReference type="ARBA" id="ARBA00066181"/>
    </source>
</evidence>
<dbReference type="InterPro" id="IPR014816">
    <property type="entry name" value="tRNA_MeTrfase_Gcd14"/>
</dbReference>
<dbReference type="KEGG" id="git:C6V83_11470"/>
<sequence length="276" mass="30042">MATTGPFAEGDRVQLTDGKGRKFTVVLEPGKQFHTHRGAIAHDDLIGADEGSVVAATSGTEYLALRPLLTDYVVSMPRGAQVIYPKDSAQIVAEGDIFPGARVIEAGAGSGALTLSLLRAVGESGSVLSYEIRDDHAEHAVRNVETFLGGRPANWELRVGDLAEHDPAEQADRMILDMVAPWECLDTVKATLRPGGVLIVYVATVTQLSRVVEALREQTCWTEPRAWESMVRDWSAVGLAVRPEHRMQGHTAFLVTARRLADGQQTLRVQRRPTRG</sequence>
<name>A0A2S0KGN0_9ACTN</name>
<dbReference type="Proteomes" id="UP000239814">
    <property type="component" value="Chromosome"/>
</dbReference>
<proteinExistence type="inferred from homology"/>
<evidence type="ECO:0000256" key="1">
    <source>
        <dbReference type="ARBA" id="ARBA00012796"/>
    </source>
</evidence>
<keyword evidence="5 9" id="KW-0819">tRNA processing</keyword>
<evidence type="ECO:0000256" key="3">
    <source>
        <dbReference type="ARBA" id="ARBA00022679"/>
    </source>
</evidence>
<dbReference type="AlphaFoldDB" id="A0A2S0KGN0"/>
<comment type="catalytic activity">
    <reaction evidence="9">
        <text>adenosine(58) in tRNA + S-adenosyl-L-methionine = N(1)-methyladenosine(58) in tRNA + S-adenosyl-L-homocysteine + H(+)</text>
        <dbReference type="Rhea" id="RHEA:43152"/>
        <dbReference type="Rhea" id="RHEA-COMP:10365"/>
        <dbReference type="Rhea" id="RHEA-COMP:10366"/>
        <dbReference type="ChEBI" id="CHEBI:15378"/>
        <dbReference type="ChEBI" id="CHEBI:57856"/>
        <dbReference type="ChEBI" id="CHEBI:59789"/>
        <dbReference type="ChEBI" id="CHEBI:74411"/>
        <dbReference type="ChEBI" id="CHEBI:74491"/>
        <dbReference type="EC" id="2.1.1.220"/>
    </reaction>
</comment>
<dbReference type="PANTHER" id="PTHR12133:SF1">
    <property type="entry name" value="TRNA (ADENINE(58)-N(1))-METHYLTRANSFERASE, MITOCHONDRIAL"/>
    <property type="match status" value="1"/>
</dbReference>
<keyword evidence="3 9" id="KW-0808">Transferase</keyword>
<keyword evidence="4 9" id="KW-0949">S-adenosyl-L-methionine</keyword>